<name>A0ACC4E588_PURLI</name>
<protein>
    <submittedName>
        <fullName evidence="1">Uncharacterized protein</fullName>
    </submittedName>
</protein>
<keyword evidence="2" id="KW-1185">Reference proteome</keyword>
<comment type="caution">
    <text evidence="1">The sequence shown here is derived from an EMBL/GenBank/DDBJ whole genome shotgun (WGS) entry which is preliminary data.</text>
</comment>
<evidence type="ECO:0000313" key="2">
    <source>
        <dbReference type="Proteomes" id="UP001638806"/>
    </source>
</evidence>
<evidence type="ECO:0000313" key="1">
    <source>
        <dbReference type="EMBL" id="KAL3963493.1"/>
    </source>
</evidence>
<sequence length="79" mass="9136">MPDCFVRRLKVDKAYHSHHMEEIGDIYEMLIAPYVSTKELRIPLFSSVTSKRIISSEHLGAPYWRSNLERPVLFSSAAL</sequence>
<gene>
    <name evidence="1" type="ORF">ACCO45_000497</name>
</gene>
<dbReference type="Proteomes" id="UP001638806">
    <property type="component" value="Unassembled WGS sequence"/>
</dbReference>
<reference evidence="1" key="1">
    <citation type="submission" date="2024-12" db="EMBL/GenBank/DDBJ databases">
        <title>Comparative genomics and development of molecular markers within Purpureocillium lilacinum and among Purpureocillium species.</title>
        <authorList>
            <person name="Yeh Z.-Y."/>
            <person name="Ni N.-T."/>
            <person name="Lo P.-H."/>
            <person name="Mushyakhwo K."/>
            <person name="Lin C.-F."/>
            <person name="Nai Y.-S."/>
        </authorList>
    </citation>
    <scope>NUCLEOTIDE SEQUENCE</scope>
    <source>
        <strain evidence="1">NCHU-NPUST-175</strain>
    </source>
</reference>
<proteinExistence type="predicted"/>
<accession>A0ACC4E588</accession>
<dbReference type="EMBL" id="JBGNUJ010000002">
    <property type="protein sequence ID" value="KAL3963493.1"/>
    <property type="molecule type" value="Genomic_DNA"/>
</dbReference>
<organism evidence="1 2">
    <name type="scientific">Purpureocillium lilacinum</name>
    <name type="common">Paecilomyces lilacinus</name>
    <dbReference type="NCBI Taxonomy" id="33203"/>
    <lineage>
        <taxon>Eukaryota</taxon>
        <taxon>Fungi</taxon>
        <taxon>Dikarya</taxon>
        <taxon>Ascomycota</taxon>
        <taxon>Pezizomycotina</taxon>
        <taxon>Sordariomycetes</taxon>
        <taxon>Hypocreomycetidae</taxon>
        <taxon>Hypocreales</taxon>
        <taxon>Ophiocordycipitaceae</taxon>
        <taxon>Purpureocillium</taxon>
    </lineage>
</organism>